<evidence type="ECO:0000256" key="11">
    <source>
        <dbReference type="ARBA" id="ARBA00048044"/>
    </source>
</evidence>
<evidence type="ECO:0000256" key="6">
    <source>
        <dbReference type="ARBA" id="ARBA00023002"/>
    </source>
</evidence>
<keyword evidence="8" id="KW-0350">Heme biosynthesis</keyword>
<keyword evidence="6" id="KW-0560">Oxidoreductase</keyword>
<comment type="caution">
    <text evidence="13">The sequence shown here is derived from an EMBL/GenBank/DDBJ whole genome shotgun (WGS) entry which is preliminary data.</text>
</comment>
<dbReference type="GO" id="GO:0120547">
    <property type="term" value="F:heme A synthase activity"/>
    <property type="evidence" value="ECO:0007669"/>
    <property type="project" value="UniProtKB-EC"/>
</dbReference>
<feature type="transmembrane region" description="Helical" evidence="12">
    <location>
        <begin position="100"/>
        <end position="117"/>
    </location>
</feature>
<keyword evidence="3 12" id="KW-0812">Transmembrane</keyword>
<keyword evidence="5 12" id="KW-1133">Transmembrane helix</keyword>
<dbReference type="EMBL" id="JANJYI010000008">
    <property type="protein sequence ID" value="KAK2639059.1"/>
    <property type="molecule type" value="Genomic_DNA"/>
</dbReference>
<keyword evidence="4" id="KW-0479">Metal-binding</keyword>
<evidence type="ECO:0000313" key="13">
    <source>
        <dbReference type="EMBL" id="KAK2639059.1"/>
    </source>
</evidence>
<feature type="transmembrane region" description="Helical" evidence="12">
    <location>
        <begin position="38"/>
        <end position="55"/>
    </location>
</feature>
<evidence type="ECO:0000256" key="12">
    <source>
        <dbReference type="SAM" id="Phobius"/>
    </source>
</evidence>
<gene>
    <name evidence="13" type="ORF">Ddye_026854</name>
</gene>
<evidence type="ECO:0000256" key="5">
    <source>
        <dbReference type="ARBA" id="ARBA00022989"/>
    </source>
</evidence>
<dbReference type="AlphaFoldDB" id="A0AAD9WPN0"/>
<evidence type="ECO:0000256" key="2">
    <source>
        <dbReference type="ARBA" id="ARBA00004141"/>
    </source>
</evidence>
<evidence type="ECO:0000256" key="1">
    <source>
        <dbReference type="ARBA" id="ARBA00001970"/>
    </source>
</evidence>
<evidence type="ECO:0000256" key="10">
    <source>
        <dbReference type="ARBA" id="ARBA00044501"/>
    </source>
</evidence>
<sequence length="173" mass="19166">MPEPPAESVTRVRGAGKVKNMPFLSVSLWELLLSQERLLQGMILVVLIILFKKWEIRGFRMIFLIRSHSFATSLRILQQCSYFLFLRLHLSILGTRLDHRIFATTTLFSIGALWLATKKLDIHSAIRSLIGSTVGMAALLVTLGISALLSYVPVSLGSAHKAGALTLLTHDLA</sequence>
<evidence type="ECO:0000256" key="7">
    <source>
        <dbReference type="ARBA" id="ARBA00023004"/>
    </source>
</evidence>
<comment type="cofactor">
    <cofactor evidence="1">
        <name>heme b</name>
        <dbReference type="ChEBI" id="CHEBI:60344"/>
    </cofactor>
</comment>
<keyword evidence="14" id="KW-1185">Reference proteome</keyword>
<comment type="subcellular location">
    <subcellularLocation>
        <location evidence="2">Membrane</location>
        <topology evidence="2">Multi-pass membrane protein</topology>
    </subcellularLocation>
</comment>
<evidence type="ECO:0000256" key="8">
    <source>
        <dbReference type="ARBA" id="ARBA00023133"/>
    </source>
</evidence>
<proteinExistence type="predicted"/>
<dbReference type="PANTHER" id="PTHR23289">
    <property type="entry name" value="CYTOCHROME C OXIDASE ASSEMBLY PROTEIN COX15"/>
    <property type="match status" value="1"/>
</dbReference>
<comment type="pathway">
    <text evidence="10">Porphyrin-containing compound metabolism; heme A biosynthesis; heme A from heme O: step 1/1.</text>
</comment>
<dbReference type="Proteomes" id="UP001280121">
    <property type="component" value="Unassembled WGS sequence"/>
</dbReference>
<organism evidence="13 14">
    <name type="scientific">Dipteronia dyeriana</name>
    <dbReference type="NCBI Taxonomy" id="168575"/>
    <lineage>
        <taxon>Eukaryota</taxon>
        <taxon>Viridiplantae</taxon>
        <taxon>Streptophyta</taxon>
        <taxon>Embryophyta</taxon>
        <taxon>Tracheophyta</taxon>
        <taxon>Spermatophyta</taxon>
        <taxon>Magnoliopsida</taxon>
        <taxon>eudicotyledons</taxon>
        <taxon>Gunneridae</taxon>
        <taxon>Pentapetalae</taxon>
        <taxon>rosids</taxon>
        <taxon>malvids</taxon>
        <taxon>Sapindales</taxon>
        <taxon>Sapindaceae</taxon>
        <taxon>Hippocastanoideae</taxon>
        <taxon>Acereae</taxon>
        <taxon>Dipteronia</taxon>
    </lineage>
</organism>
<comment type="catalytic activity">
    <reaction evidence="11">
        <text>Fe(II)-heme o + 2 A + H2O = Fe(II)-heme a + 2 AH2</text>
        <dbReference type="Rhea" id="RHEA:63388"/>
        <dbReference type="ChEBI" id="CHEBI:13193"/>
        <dbReference type="ChEBI" id="CHEBI:15377"/>
        <dbReference type="ChEBI" id="CHEBI:17499"/>
        <dbReference type="ChEBI" id="CHEBI:60530"/>
        <dbReference type="ChEBI" id="CHEBI:61715"/>
        <dbReference type="EC" id="1.17.99.9"/>
    </reaction>
    <physiologicalReaction direction="left-to-right" evidence="11">
        <dbReference type="Rhea" id="RHEA:63389"/>
    </physiologicalReaction>
</comment>
<accession>A0AAD9WPN0</accession>
<dbReference type="GO" id="GO:0016653">
    <property type="term" value="F:oxidoreductase activity, acting on NAD(P)H, heme protein as acceptor"/>
    <property type="evidence" value="ECO:0007669"/>
    <property type="project" value="TreeGrafter"/>
</dbReference>
<dbReference type="InterPro" id="IPR003780">
    <property type="entry name" value="COX15/CtaA_fam"/>
</dbReference>
<feature type="transmembrane region" description="Helical" evidence="12">
    <location>
        <begin position="129"/>
        <end position="152"/>
    </location>
</feature>
<keyword evidence="7" id="KW-0408">Iron</keyword>
<dbReference type="PANTHER" id="PTHR23289:SF2">
    <property type="entry name" value="CYTOCHROME C OXIDASE ASSEMBLY PROTEIN COX15 HOMOLOG"/>
    <property type="match status" value="1"/>
</dbReference>
<evidence type="ECO:0000256" key="9">
    <source>
        <dbReference type="ARBA" id="ARBA00023136"/>
    </source>
</evidence>
<dbReference type="InterPro" id="IPR023754">
    <property type="entry name" value="HemeA_Synthase_type2"/>
</dbReference>
<dbReference type="GO" id="GO:0046872">
    <property type="term" value="F:metal ion binding"/>
    <property type="evidence" value="ECO:0007669"/>
    <property type="project" value="UniProtKB-KW"/>
</dbReference>
<evidence type="ECO:0000313" key="14">
    <source>
        <dbReference type="Proteomes" id="UP001280121"/>
    </source>
</evidence>
<evidence type="ECO:0000256" key="4">
    <source>
        <dbReference type="ARBA" id="ARBA00022723"/>
    </source>
</evidence>
<dbReference type="Pfam" id="PF02628">
    <property type="entry name" value="COX15-CtaA"/>
    <property type="match status" value="1"/>
</dbReference>
<protein>
    <submittedName>
        <fullName evidence="13">Uncharacterized protein</fullName>
    </submittedName>
</protein>
<name>A0AAD9WPN0_9ROSI</name>
<reference evidence="13" key="1">
    <citation type="journal article" date="2023" name="Plant J.">
        <title>Genome sequences and population genomics provide insights into the demographic history, inbreeding, and mutation load of two 'living fossil' tree species of Dipteronia.</title>
        <authorList>
            <person name="Feng Y."/>
            <person name="Comes H.P."/>
            <person name="Chen J."/>
            <person name="Zhu S."/>
            <person name="Lu R."/>
            <person name="Zhang X."/>
            <person name="Li P."/>
            <person name="Qiu J."/>
            <person name="Olsen K.M."/>
            <person name="Qiu Y."/>
        </authorList>
    </citation>
    <scope>NUCLEOTIDE SEQUENCE</scope>
    <source>
        <strain evidence="13">KIB01</strain>
    </source>
</reference>
<dbReference type="GO" id="GO:0005743">
    <property type="term" value="C:mitochondrial inner membrane"/>
    <property type="evidence" value="ECO:0007669"/>
    <property type="project" value="TreeGrafter"/>
</dbReference>
<keyword evidence="9 12" id="KW-0472">Membrane</keyword>
<dbReference type="GO" id="GO:0006784">
    <property type="term" value="P:heme A biosynthetic process"/>
    <property type="evidence" value="ECO:0007669"/>
    <property type="project" value="InterPro"/>
</dbReference>
<evidence type="ECO:0000256" key="3">
    <source>
        <dbReference type="ARBA" id="ARBA00022692"/>
    </source>
</evidence>